<organism evidence="3 4">
    <name type="scientific">Saprolegnia diclina (strain VS20)</name>
    <dbReference type="NCBI Taxonomy" id="1156394"/>
    <lineage>
        <taxon>Eukaryota</taxon>
        <taxon>Sar</taxon>
        <taxon>Stramenopiles</taxon>
        <taxon>Oomycota</taxon>
        <taxon>Saprolegniomycetes</taxon>
        <taxon>Saprolegniales</taxon>
        <taxon>Saprolegniaceae</taxon>
        <taxon>Saprolegnia</taxon>
    </lineage>
</organism>
<feature type="chain" id="PRO_5004571098" description="Serine protease" evidence="2">
    <location>
        <begin position="21"/>
        <end position="391"/>
    </location>
</feature>
<feature type="signal peptide" evidence="2">
    <location>
        <begin position="1"/>
        <end position="20"/>
    </location>
</feature>
<reference evidence="3 4" key="1">
    <citation type="submission" date="2012-04" db="EMBL/GenBank/DDBJ databases">
        <title>The Genome Sequence of Saprolegnia declina VS20.</title>
        <authorList>
            <consortium name="The Broad Institute Genome Sequencing Platform"/>
            <person name="Russ C."/>
            <person name="Nusbaum C."/>
            <person name="Tyler B."/>
            <person name="van West P."/>
            <person name="Dieguez-Uribeondo J."/>
            <person name="de Bruijn I."/>
            <person name="Tripathy S."/>
            <person name="Jiang R."/>
            <person name="Young S.K."/>
            <person name="Zeng Q."/>
            <person name="Gargeya S."/>
            <person name="Fitzgerald M."/>
            <person name="Haas B."/>
            <person name="Abouelleil A."/>
            <person name="Alvarado L."/>
            <person name="Arachchi H.M."/>
            <person name="Berlin A."/>
            <person name="Chapman S.B."/>
            <person name="Goldberg J."/>
            <person name="Griggs A."/>
            <person name="Gujja S."/>
            <person name="Hansen M."/>
            <person name="Howarth C."/>
            <person name="Imamovic A."/>
            <person name="Larimer J."/>
            <person name="McCowen C."/>
            <person name="Montmayeur A."/>
            <person name="Murphy C."/>
            <person name="Neiman D."/>
            <person name="Pearson M."/>
            <person name="Priest M."/>
            <person name="Roberts A."/>
            <person name="Saif S."/>
            <person name="Shea T."/>
            <person name="Sisk P."/>
            <person name="Sykes S."/>
            <person name="Wortman J."/>
            <person name="Nusbaum C."/>
            <person name="Birren B."/>
        </authorList>
    </citation>
    <scope>NUCLEOTIDE SEQUENCE [LARGE SCALE GENOMIC DNA]</scope>
    <source>
        <strain evidence="3 4">VS20</strain>
    </source>
</reference>
<keyword evidence="2" id="KW-0732">Signal</keyword>
<dbReference type="PANTHER" id="PTHR36234:SF5">
    <property type="entry name" value="LYSYL ENDOPEPTIDASE"/>
    <property type="match status" value="1"/>
</dbReference>
<proteinExistence type="predicted"/>
<evidence type="ECO:0008006" key="5">
    <source>
        <dbReference type="Google" id="ProtNLM"/>
    </source>
</evidence>
<evidence type="ECO:0000256" key="1">
    <source>
        <dbReference type="ARBA" id="ARBA00023026"/>
    </source>
</evidence>
<dbReference type="InterPro" id="IPR009003">
    <property type="entry name" value="Peptidase_S1_PA"/>
</dbReference>
<dbReference type="InterPro" id="IPR043504">
    <property type="entry name" value="Peptidase_S1_PA_chymotrypsin"/>
</dbReference>
<keyword evidence="1" id="KW-0843">Virulence</keyword>
<accession>T0R939</accession>
<dbReference type="Pfam" id="PF13365">
    <property type="entry name" value="Trypsin_2"/>
    <property type="match status" value="1"/>
</dbReference>
<dbReference type="EMBL" id="JH767192">
    <property type="protein sequence ID" value="EQC28663.1"/>
    <property type="molecule type" value="Genomic_DNA"/>
</dbReference>
<dbReference type="OMA" id="CAGFHID"/>
<sequence>MLRALLVACGAALAVGATNASTGTMDVTTSLNLALGCNASTAYPYQPRSLCTDAAFVQTITGPEFSTLVQLHFAYFSLPPTDYLVLSGYENGTRKDVFYYGQHIPSGASFNATPIFNRTITLSLYTGIFNPNRGGGCAGFHIDFMVNAVPGEGFESQCGPKDVTLEAACFEGSPGIWRNAQAVARLVINRGGSLSGCTGWLLGDQGHFVTNNHCIKSAADAAGTRFEFKAQATTCPPAGTDFCKSQLACPGEIYSGGVQFVYTNANLDYTIVKLDAWVTKKYNFMRLRARGPTLLEPIYIVEHPNAYGKRISNKNGDGVAQLRGPFTATEALYYLDTLPMASGSPVLGVRDNLVVALHHGGYTNCPNVGIRSDLIYNDLVRINLLPSDSWK</sequence>
<dbReference type="Proteomes" id="UP000030762">
    <property type="component" value="Unassembled WGS sequence"/>
</dbReference>
<dbReference type="GeneID" id="19954267"/>
<dbReference type="InParanoid" id="T0R939"/>
<dbReference type="VEuPathDB" id="FungiDB:SDRG_13540"/>
<dbReference type="RefSeq" id="XP_008617855.1">
    <property type="nucleotide sequence ID" value="XM_008619633.1"/>
</dbReference>
<dbReference type="SUPFAM" id="SSF50494">
    <property type="entry name" value="Trypsin-like serine proteases"/>
    <property type="match status" value="1"/>
</dbReference>
<dbReference type="AlphaFoldDB" id="T0R939"/>
<dbReference type="OrthoDB" id="64924at2759"/>
<dbReference type="STRING" id="1156394.T0R939"/>
<evidence type="ECO:0000256" key="2">
    <source>
        <dbReference type="SAM" id="SignalP"/>
    </source>
</evidence>
<name>T0R939_SAPDV</name>
<keyword evidence="4" id="KW-1185">Reference proteome</keyword>
<protein>
    <recommendedName>
        <fullName evidence="5">Serine protease</fullName>
    </recommendedName>
</protein>
<evidence type="ECO:0000313" key="3">
    <source>
        <dbReference type="EMBL" id="EQC28663.1"/>
    </source>
</evidence>
<dbReference type="PANTHER" id="PTHR36234">
    <property type="entry name" value="LYSYL ENDOPEPTIDASE"/>
    <property type="match status" value="1"/>
</dbReference>
<evidence type="ECO:0000313" key="4">
    <source>
        <dbReference type="Proteomes" id="UP000030762"/>
    </source>
</evidence>
<gene>
    <name evidence="3" type="ORF">SDRG_13540</name>
</gene>
<dbReference type="Gene3D" id="2.40.10.10">
    <property type="entry name" value="Trypsin-like serine proteases"/>
    <property type="match status" value="2"/>
</dbReference>